<accession>J9QZY7</accession>
<keyword evidence="2" id="KW-1185">Reference proteome</keyword>
<dbReference type="Proteomes" id="UP000006276">
    <property type="component" value="Chromosome"/>
</dbReference>
<gene>
    <name evidence="1" type="ORF">B739_1648</name>
</gene>
<dbReference type="InterPro" id="IPR035069">
    <property type="entry name" value="TTHA1013/TTHA0281-like"/>
</dbReference>
<evidence type="ECO:0008006" key="3">
    <source>
        <dbReference type="Google" id="ProtNLM"/>
    </source>
</evidence>
<organism evidence="1 2">
    <name type="scientific">Riemerella anatipestifer RA-CH-1</name>
    <dbReference type="NCBI Taxonomy" id="1228997"/>
    <lineage>
        <taxon>Bacteria</taxon>
        <taxon>Pseudomonadati</taxon>
        <taxon>Bacteroidota</taxon>
        <taxon>Flavobacteriia</taxon>
        <taxon>Flavobacteriales</taxon>
        <taxon>Weeksellaceae</taxon>
        <taxon>Riemerella</taxon>
    </lineage>
</organism>
<proteinExistence type="predicted"/>
<dbReference type="RefSeq" id="WP_014938536.1">
    <property type="nucleotide sequence ID" value="NC_018609.1"/>
</dbReference>
<dbReference type="HOGENOM" id="CLU_147994_1_0_10"/>
<protein>
    <recommendedName>
        <fullName evidence="3">HicB-like antitoxin of toxin-antitoxin system domain-containing protein</fullName>
    </recommendedName>
</protein>
<sequence>MAKEIIVFVEKHEDGTYWGTSQNYEGVVSSFGSSFEELKANFEEAFADNLELAKELGEDYADNYSDIVFLYQMDLSSMFNLVKEIKISAIAKKAGINESLARQYKTGLAAASVEQAMKIQNAIHSLGQELLSIRI</sequence>
<dbReference type="Gene3D" id="3.30.160.250">
    <property type="match status" value="1"/>
</dbReference>
<dbReference type="SUPFAM" id="SSF143100">
    <property type="entry name" value="TTHA1013/TTHA0281-like"/>
    <property type="match status" value="1"/>
</dbReference>
<dbReference type="AlphaFoldDB" id="J9QZY7"/>
<dbReference type="KEGG" id="rag:B739_1648"/>
<evidence type="ECO:0000313" key="2">
    <source>
        <dbReference type="Proteomes" id="UP000006276"/>
    </source>
</evidence>
<reference evidence="1 2" key="1">
    <citation type="submission" date="2012-09" db="EMBL/GenBank/DDBJ databases">
        <title>Riemerella anatipestifer vaccine strains.</title>
        <authorList>
            <person name="Chun C.A."/>
            <person name="Shu W.M."/>
            <person name="Kang Z.D."/>
            <person name="Jia W.X."/>
        </authorList>
    </citation>
    <scope>NUCLEOTIDE SEQUENCE [LARGE SCALE GENOMIC DNA]</scope>
    <source>
        <strain evidence="1 2">RA-CH-1</strain>
    </source>
</reference>
<dbReference type="EMBL" id="CP003787">
    <property type="protein sequence ID" value="AFR36240.1"/>
    <property type="molecule type" value="Genomic_DNA"/>
</dbReference>
<dbReference type="PATRIC" id="fig|1228997.3.peg.1646"/>
<name>J9QZY7_RIEAN</name>
<evidence type="ECO:0000313" key="1">
    <source>
        <dbReference type="EMBL" id="AFR36240.1"/>
    </source>
</evidence>